<evidence type="ECO:0000256" key="11">
    <source>
        <dbReference type="SAM" id="MobiDB-lite"/>
    </source>
</evidence>
<evidence type="ECO:0000256" key="6">
    <source>
        <dbReference type="ARBA" id="ARBA00023070"/>
    </source>
</evidence>
<keyword evidence="6" id="KW-0073">Auxin biosynthesis</keyword>
<dbReference type="EMBL" id="JAAGAX010000002">
    <property type="protein sequence ID" value="KAF2322518.1"/>
    <property type="molecule type" value="Genomic_DNA"/>
</dbReference>
<name>A0A6A6ND57_HEVBR</name>
<dbReference type="AlphaFoldDB" id="A0A6A6ND57"/>
<accession>A0A6A6ND57</accession>
<dbReference type="GO" id="GO:0046872">
    <property type="term" value="F:metal ion binding"/>
    <property type="evidence" value="ECO:0007669"/>
    <property type="project" value="UniProtKB-KW"/>
</dbReference>
<dbReference type="GO" id="GO:0009851">
    <property type="term" value="P:auxin biosynthetic process"/>
    <property type="evidence" value="ECO:0007669"/>
    <property type="project" value="UniProtKB-KW"/>
</dbReference>
<keyword evidence="4" id="KW-0479">Metal-binding</keyword>
<dbReference type="InterPro" id="IPR006511">
    <property type="entry name" value="SHI_C"/>
</dbReference>
<protein>
    <submittedName>
        <fullName evidence="12">Uncharacterized protein</fullName>
    </submittedName>
</protein>
<keyword evidence="13" id="KW-1185">Reference proteome</keyword>
<dbReference type="NCBIfam" id="TIGR01624">
    <property type="entry name" value="LRP1_Cterm"/>
    <property type="match status" value="1"/>
</dbReference>
<dbReference type="GO" id="GO:0005634">
    <property type="term" value="C:nucleus"/>
    <property type="evidence" value="ECO:0007669"/>
    <property type="project" value="UniProtKB-SubCell"/>
</dbReference>
<gene>
    <name evidence="12" type="ORF">GH714_017413</name>
</gene>
<organism evidence="12 13">
    <name type="scientific">Hevea brasiliensis</name>
    <name type="common">Para rubber tree</name>
    <name type="synonym">Siphonia brasiliensis</name>
    <dbReference type="NCBI Taxonomy" id="3981"/>
    <lineage>
        <taxon>Eukaryota</taxon>
        <taxon>Viridiplantae</taxon>
        <taxon>Streptophyta</taxon>
        <taxon>Embryophyta</taxon>
        <taxon>Tracheophyta</taxon>
        <taxon>Spermatophyta</taxon>
        <taxon>Magnoliopsida</taxon>
        <taxon>eudicotyledons</taxon>
        <taxon>Gunneridae</taxon>
        <taxon>Pentapetalae</taxon>
        <taxon>rosids</taxon>
        <taxon>fabids</taxon>
        <taxon>Malpighiales</taxon>
        <taxon>Euphorbiaceae</taxon>
        <taxon>Crotonoideae</taxon>
        <taxon>Micrandreae</taxon>
        <taxon>Hevea</taxon>
    </lineage>
</organism>
<evidence type="ECO:0000256" key="9">
    <source>
        <dbReference type="ARBA" id="ARBA00023242"/>
    </source>
</evidence>
<dbReference type="NCBIfam" id="TIGR01623">
    <property type="entry name" value="put_zinc_LRP1"/>
    <property type="match status" value="1"/>
</dbReference>
<dbReference type="GO" id="GO:0045893">
    <property type="term" value="P:positive regulation of DNA-templated transcription"/>
    <property type="evidence" value="ECO:0007669"/>
    <property type="project" value="TreeGrafter"/>
</dbReference>
<feature type="region of interest" description="Disordered" evidence="11">
    <location>
        <begin position="115"/>
        <end position="156"/>
    </location>
</feature>
<comment type="subcellular location">
    <subcellularLocation>
        <location evidence="1">Nucleus</location>
    </subcellularLocation>
</comment>
<dbReference type="GO" id="GO:0009734">
    <property type="term" value="P:auxin-activated signaling pathway"/>
    <property type="evidence" value="ECO:0007669"/>
    <property type="project" value="UniProtKB-KW"/>
</dbReference>
<keyword evidence="3" id="KW-0217">Developmental protein</keyword>
<dbReference type="Pfam" id="PF05142">
    <property type="entry name" value="DUF702"/>
    <property type="match status" value="1"/>
</dbReference>
<evidence type="ECO:0000256" key="10">
    <source>
        <dbReference type="ARBA" id="ARBA00023294"/>
    </source>
</evidence>
<feature type="region of interest" description="Disordered" evidence="11">
    <location>
        <begin position="53"/>
        <end position="76"/>
    </location>
</feature>
<evidence type="ECO:0000256" key="1">
    <source>
        <dbReference type="ARBA" id="ARBA00004123"/>
    </source>
</evidence>
<evidence type="ECO:0000256" key="8">
    <source>
        <dbReference type="ARBA" id="ARBA00023159"/>
    </source>
</evidence>
<evidence type="ECO:0000313" key="12">
    <source>
        <dbReference type="EMBL" id="KAF2322518.1"/>
    </source>
</evidence>
<keyword evidence="7" id="KW-0238">DNA-binding</keyword>
<dbReference type="InterPro" id="IPR007818">
    <property type="entry name" value="SHI"/>
</dbReference>
<keyword evidence="9" id="KW-0539">Nucleus</keyword>
<feature type="compositionally biased region" description="Gly residues" evidence="11">
    <location>
        <begin position="125"/>
        <end position="134"/>
    </location>
</feature>
<dbReference type="GO" id="GO:0003677">
    <property type="term" value="F:DNA binding"/>
    <property type="evidence" value="ECO:0007669"/>
    <property type="project" value="UniProtKB-KW"/>
</dbReference>
<evidence type="ECO:0000256" key="5">
    <source>
        <dbReference type="ARBA" id="ARBA00022833"/>
    </source>
</evidence>
<keyword evidence="8" id="KW-0010">Activator</keyword>
<comment type="similarity">
    <text evidence="2">Belongs to the SHI protein family.</text>
</comment>
<sequence length="284" mass="30961">MLGLHNIFLITPPPPSSSFHHSDQQPISIHDQCNIPNNQDSWTTFKRYNQQESSFGKRDALNVDEDNENSNSSSRVCRDCGNRAKKECEYRRCRTCCKGRGYDCAPHIKSTWVPAARRRERHGTDGGGGAGGSSGSSSAAGGNKRPRENVTTTSNSFSISNNNAAAAFSIDNASNYQDASFKQSLPSQIRAPAVFRCVRVTTINGGEAEVAYQAMVNISGHVFKGFLYDQGIDEKNLFSCISKMPSSGRNRDSTSPIVDPPDAYPASATHRLLQGIAFFLLVNA</sequence>
<dbReference type="GO" id="GO:0003700">
    <property type="term" value="F:DNA-binding transcription factor activity"/>
    <property type="evidence" value="ECO:0007669"/>
    <property type="project" value="InterPro"/>
</dbReference>
<evidence type="ECO:0000256" key="3">
    <source>
        <dbReference type="ARBA" id="ARBA00022473"/>
    </source>
</evidence>
<dbReference type="PANTHER" id="PTHR31604:SF28">
    <property type="entry name" value="PROTEIN SHI RELATED SEQUENCE 6"/>
    <property type="match status" value="1"/>
</dbReference>
<keyword evidence="5" id="KW-0862">Zinc</keyword>
<evidence type="ECO:0000256" key="7">
    <source>
        <dbReference type="ARBA" id="ARBA00023125"/>
    </source>
</evidence>
<proteinExistence type="inferred from homology"/>
<dbReference type="PANTHER" id="PTHR31604">
    <property type="entry name" value="PROTEIN LATERAL ROOT PRIMORDIUM 1"/>
    <property type="match status" value="1"/>
</dbReference>
<dbReference type="Proteomes" id="UP000467840">
    <property type="component" value="Chromosome 11"/>
</dbReference>
<dbReference type="InterPro" id="IPR006510">
    <property type="entry name" value="Znf_LRP1"/>
</dbReference>
<evidence type="ECO:0000256" key="2">
    <source>
        <dbReference type="ARBA" id="ARBA00006911"/>
    </source>
</evidence>
<keyword evidence="10" id="KW-0927">Auxin signaling pathway</keyword>
<comment type="caution">
    <text evidence="12">The sequence shown here is derived from an EMBL/GenBank/DDBJ whole genome shotgun (WGS) entry which is preliminary data.</text>
</comment>
<evidence type="ECO:0000256" key="4">
    <source>
        <dbReference type="ARBA" id="ARBA00022723"/>
    </source>
</evidence>
<reference evidence="12 13" key="1">
    <citation type="journal article" date="2020" name="Mol. Plant">
        <title>The Chromosome-Based Rubber Tree Genome Provides New Insights into Spurge Genome Evolution and Rubber Biosynthesis.</title>
        <authorList>
            <person name="Liu J."/>
            <person name="Shi C."/>
            <person name="Shi C.C."/>
            <person name="Li W."/>
            <person name="Zhang Q.J."/>
            <person name="Zhang Y."/>
            <person name="Li K."/>
            <person name="Lu H.F."/>
            <person name="Shi C."/>
            <person name="Zhu S.T."/>
            <person name="Xiao Z.Y."/>
            <person name="Nan H."/>
            <person name="Yue Y."/>
            <person name="Zhu X.G."/>
            <person name="Wu Y."/>
            <person name="Hong X.N."/>
            <person name="Fan G.Y."/>
            <person name="Tong Y."/>
            <person name="Zhang D."/>
            <person name="Mao C.L."/>
            <person name="Liu Y.L."/>
            <person name="Hao S.J."/>
            <person name="Liu W.Q."/>
            <person name="Lv M.Q."/>
            <person name="Zhang H.B."/>
            <person name="Liu Y."/>
            <person name="Hu-Tang G.R."/>
            <person name="Wang J.P."/>
            <person name="Wang J.H."/>
            <person name="Sun Y.H."/>
            <person name="Ni S.B."/>
            <person name="Chen W.B."/>
            <person name="Zhang X.C."/>
            <person name="Jiao Y.N."/>
            <person name="Eichler E.E."/>
            <person name="Li G.H."/>
            <person name="Liu X."/>
            <person name="Gao L.Z."/>
        </authorList>
    </citation>
    <scope>NUCLEOTIDE SEQUENCE [LARGE SCALE GENOMIC DNA]</scope>
    <source>
        <strain evidence="13">cv. GT1</strain>
        <tissue evidence="12">Leaf</tissue>
    </source>
</reference>
<evidence type="ECO:0000313" key="13">
    <source>
        <dbReference type="Proteomes" id="UP000467840"/>
    </source>
</evidence>